<keyword evidence="4 8" id="KW-0813">Transport</keyword>
<evidence type="ECO:0000313" key="10">
    <source>
        <dbReference type="EMBL" id="AAZ21981.1"/>
    </source>
</evidence>
<dbReference type="InterPro" id="IPR038078">
    <property type="entry name" value="PhoU-like_sf"/>
</dbReference>
<feature type="domain" description="PhoU" evidence="9">
    <location>
        <begin position="125"/>
        <end position="209"/>
    </location>
</feature>
<dbReference type="Proteomes" id="UP000002528">
    <property type="component" value="Chromosome"/>
</dbReference>
<dbReference type="STRING" id="335992.SAR11_1175"/>
<dbReference type="Gene3D" id="1.20.58.220">
    <property type="entry name" value="Phosphate transport system protein phou homolog 2, domain 2"/>
    <property type="match status" value="1"/>
</dbReference>
<dbReference type="Pfam" id="PF01895">
    <property type="entry name" value="PhoU"/>
    <property type="match status" value="2"/>
</dbReference>
<dbReference type="GeneID" id="66295671"/>
<organism evidence="10 11">
    <name type="scientific">Pelagibacter ubique (strain HTCC1062)</name>
    <dbReference type="NCBI Taxonomy" id="335992"/>
    <lineage>
        <taxon>Bacteria</taxon>
        <taxon>Pseudomonadati</taxon>
        <taxon>Pseudomonadota</taxon>
        <taxon>Alphaproteobacteria</taxon>
        <taxon>Candidatus Pelagibacterales</taxon>
        <taxon>Candidatus Pelagibacteraceae</taxon>
        <taxon>Candidatus Pelagibacter</taxon>
    </lineage>
</organism>
<evidence type="ECO:0000256" key="4">
    <source>
        <dbReference type="ARBA" id="ARBA00022448"/>
    </source>
</evidence>
<dbReference type="GO" id="GO:0005737">
    <property type="term" value="C:cytoplasm"/>
    <property type="evidence" value="ECO:0007669"/>
    <property type="project" value="UniProtKB-SubCell"/>
</dbReference>
<evidence type="ECO:0000256" key="7">
    <source>
        <dbReference type="ARBA" id="ARBA00056181"/>
    </source>
</evidence>
<accession>Q4FLF7</accession>
<dbReference type="HOGENOM" id="CLU_078518_3_0_5"/>
<dbReference type="KEGG" id="pub:SAR11_1175"/>
<dbReference type="PANTHER" id="PTHR42930:SF3">
    <property type="entry name" value="PHOSPHATE-SPECIFIC TRANSPORT SYSTEM ACCESSORY PROTEIN PHOU"/>
    <property type="match status" value="1"/>
</dbReference>
<name>Q4FLF7_PELUB</name>
<dbReference type="RefSeq" id="WP_011282192.1">
    <property type="nucleotide sequence ID" value="NC_007205.1"/>
</dbReference>
<evidence type="ECO:0000256" key="6">
    <source>
        <dbReference type="ARBA" id="ARBA00022592"/>
    </source>
</evidence>
<dbReference type="NCBIfam" id="TIGR02135">
    <property type="entry name" value="phoU_full"/>
    <property type="match status" value="1"/>
</dbReference>
<feature type="domain" description="PhoU" evidence="9">
    <location>
        <begin position="23"/>
        <end position="109"/>
    </location>
</feature>
<comment type="subunit">
    <text evidence="3 8">Homodimer.</text>
</comment>
<evidence type="ECO:0000256" key="1">
    <source>
        <dbReference type="ARBA" id="ARBA00004496"/>
    </source>
</evidence>
<comment type="subcellular location">
    <subcellularLocation>
        <location evidence="1 8">Cytoplasm</location>
    </subcellularLocation>
</comment>
<evidence type="ECO:0000313" key="11">
    <source>
        <dbReference type="Proteomes" id="UP000002528"/>
    </source>
</evidence>
<evidence type="ECO:0000256" key="3">
    <source>
        <dbReference type="ARBA" id="ARBA00011738"/>
    </source>
</evidence>
<dbReference type="eggNOG" id="COG0704">
    <property type="taxonomic scope" value="Bacteria"/>
</dbReference>
<keyword evidence="5 8" id="KW-0963">Cytoplasm</keyword>
<evidence type="ECO:0000259" key="9">
    <source>
        <dbReference type="Pfam" id="PF01895"/>
    </source>
</evidence>
<reference evidence="10 11" key="1">
    <citation type="journal article" date="2005" name="Science">
        <title>Genome streamlining in a cosmopolitan oceanic bacterium.</title>
        <authorList>
            <person name="Giovannoni S.J."/>
            <person name="Tripp H.J."/>
            <person name="Givan S."/>
            <person name="Podar M."/>
            <person name="Vergin K.L."/>
            <person name="Baptista D."/>
            <person name="Bibbs L."/>
            <person name="Eads J."/>
            <person name="Richardson T.H."/>
            <person name="Noordewier M."/>
            <person name="Rappe M.S."/>
            <person name="Short J.M."/>
            <person name="Carrington J.C."/>
            <person name="Mathur E.J."/>
        </authorList>
    </citation>
    <scope>NUCLEOTIDE SEQUENCE [LARGE SCALE GENOMIC DNA]</scope>
    <source>
        <strain evidence="10 11">HTCC1062</strain>
    </source>
</reference>
<dbReference type="PIRSF" id="PIRSF003107">
    <property type="entry name" value="PhoU"/>
    <property type="match status" value="1"/>
</dbReference>
<dbReference type="InterPro" id="IPR026022">
    <property type="entry name" value="PhoU_dom"/>
</dbReference>
<sequence length="232" mass="26134">MSDITHIVKSYEDELQSLNDNLIKMGSLVEAQLTDSMEAIIKVDKEAAENIIKNDEKINELRATIEEQIVTVLVKRAPMAIDLRLTISTLKISSDLERIGDLAKSVAKKIKPLPRDLPEELIASLKRLGELVQRQLKDVLDAYLNQSKEAAVKIWKSDERVDDLTHIAMNEVANFLSKDKKNLDLATHLLFVTKNIERAGDHITNIAEALFYLIEGEHIEGARPKGKDFDPN</sequence>
<dbReference type="AlphaFoldDB" id="Q4FLF7"/>
<dbReference type="PANTHER" id="PTHR42930">
    <property type="entry name" value="PHOSPHATE-SPECIFIC TRANSPORT SYSTEM ACCESSORY PROTEIN PHOU"/>
    <property type="match status" value="1"/>
</dbReference>
<proteinExistence type="inferred from homology"/>
<evidence type="ECO:0000256" key="2">
    <source>
        <dbReference type="ARBA" id="ARBA00008107"/>
    </source>
</evidence>
<dbReference type="OrthoDB" id="9814256at2"/>
<protein>
    <recommendedName>
        <fullName evidence="8">Phosphate-specific transport system accessory protein PhoU</fullName>
    </recommendedName>
</protein>
<comment type="function">
    <text evidence="7 8">Plays a role in the regulation of phosphate uptake.</text>
</comment>
<comment type="similarity">
    <text evidence="2 8">Belongs to the PhoU family.</text>
</comment>
<dbReference type="GO" id="GO:0030643">
    <property type="term" value="P:intracellular phosphate ion homeostasis"/>
    <property type="evidence" value="ECO:0007669"/>
    <property type="project" value="InterPro"/>
</dbReference>
<gene>
    <name evidence="10" type="primary">phoU</name>
    <name evidence="10" type="ordered locus">SAR11_1175</name>
</gene>
<dbReference type="GO" id="GO:0045936">
    <property type="term" value="P:negative regulation of phosphate metabolic process"/>
    <property type="evidence" value="ECO:0007669"/>
    <property type="project" value="InterPro"/>
</dbReference>
<dbReference type="InterPro" id="IPR028366">
    <property type="entry name" value="PhoU"/>
</dbReference>
<dbReference type="GO" id="GO:0006817">
    <property type="term" value="P:phosphate ion transport"/>
    <property type="evidence" value="ECO:0007669"/>
    <property type="project" value="UniProtKB-KW"/>
</dbReference>
<keyword evidence="11" id="KW-1185">Reference proteome</keyword>
<keyword evidence="6 8" id="KW-0592">Phosphate transport</keyword>
<dbReference type="FunFam" id="1.20.58.220:FF:000004">
    <property type="entry name" value="Phosphate-specific transport system accessory protein PhoU"/>
    <property type="match status" value="1"/>
</dbReference>
<dbReference type="EMBL" id="CP000084">
    <property type="protein sequence ID" value="AAZ21981.1"/>
    <property type="molecule type" value="Genomic_DNA"/>
</dbReference>
<evidence type="ECO:0000256" key="8">
    <source>
        <dbReference type="PIRNR" id="PIRNR003107"/>
    </source>
</evidence>
<evidence type="ECO:0000256" key="5">
    <source>
        <dbReference type="ARBA" id="ARBA00022490"/>
    </source>
</evidence>
<dbReference type="SUPFAM" id="SSF109755">
    <property type="entry name" value="PhoU-like"/>
    <property type="match status" value="1"/>
</dbReference>